<dbReference type="GO" id="GO:0009425">
    <property type="term" value="C:bacterial-type flagellum basal body"/>
    <property type="evidence" value="ECO:0007669"/>
    <property type="project" value="UniProtKB-SubCell"/>
</dbReference>
<evidence type="ECO:0000256" key="4">
    <source>
        <dbReference type="ARBA" id="ARBA00023136"/>
    </source>
</evidence>
<keyword evidence="3 7" id="KW-1133">Transmembrane helix</keyword>
<sequence>MLLSLPALANEAPPPGVSGSTYIQGGLALALIVALIFGLAWLAKKLSGGKGFGQGGMKIVGGVALGPRERIVLVEIGEDWLVIGIVPGQIRTLHRLPKGNPLPTDLAENGDKPFAHWLKTVTERSRHD</sequence>
<comment type="similarity">
    <text evidence="6 7">Belongs to the FliO/MopB family.</text>
</comment>
<accession>A0A133XI86</accession>
<dbReference type="Pfam" id="PF04347">
    <property type="entry name" value="FliO"/>
    <property type="match status" value="1"/>
</dbReference>
<dbReference type="STRING" id="281362.AT959_14185"/>
<dbReference type="EMBL" id="LODL01000021">
    <property type="protein sequence ID" value="KXB30638.1"/>
    <property type="molecule type" value="Genomic_DNA"/>
</dbReference>
<name>A0A133XI86_9RHOO</name>
<dbReference type="NCBIfam" id="TIGR03500">
    <property type="entry name" value="FliO_TIGR"/>
    <property type="match status" value="1"/>
</dbReference>
<keyword evidence="5 7" id="KW-0975">Bacterial flagellum</keyword>
<dbReference type="PANTHER" id="PTHR38766:SF1">
    <property type="entry name" value="FLAGELLAR PROTEIN FLIO"/>
    <property type="match status" value="1"/>
</dbReference>
<evidence type="ECO:0000256" key="2">
    <source>
        <dbReference type="ARBA" id="ARBA00022692"/>
    </source>
</evidence>
<dbReference type="GO" id="GO:0005886">
    <property type="term" value="C:plasma membrane"/>
    <property type="evidence" value="ECO:0007669"/>
    <property type="project" value="UniProtKB-SubCell"/>
</dbReference>
<keyword evidence="2 7" id="KW-0812">Transmembrane</keyword>
<evidence type="ECO:0000256" key="7">
    <source>
        <dbReference type="RuleBase" id="RU362064"/>
    </source>
</evidence>
<evidence type="ECO:0000256" key="3">
    <source>
        <dbReference type="ARBA" id="ARBA00022989"/>
    </source>
</evidence>
<dbReference type="PANTHER" id="PTHR38766">
    <property type="entry name" value="FLAGELLAR PROTEIN FLIO"/>
    <property type="match status" value="1"/>
</dbReference>
<comment type="caution">
    <text evidence="8">The sequence shown here is derived from an EMBL/GenBank/DDBJ whole genome shotgun (WGS) entry which is preliminary data.</text>
</comment>
<comment type="subcellular location">
    <subcellularLocation>
        <location evidence="7">Cell membrane</location>
    </subcellularLocation>
    <subcellularLocation>
        <location evidence="7">Bacterial flagellum basal body</location>
    </subcellularLocation>
</comment>
<reference evidence="8 9" key="1">
    <citation type="submission" date="2015-12" db="EMBL/GenBank/DDBJ databases">
        <title>Nitrous oxide reduction kinetics distinguish bacteria harboring typical versus atypical NosZ.</title>
        <authorList>
            <person name="Yoon S."/>
            <person name="Nissen S."/>
            <person name="Park D."/>
            <person name="Sanford R.A."/>
            <person name="Loeffler F.E."/>
        </authorList>
    </citation>
    <scope>NUCLEOTIDE SEQUENCE [LARGE SCALE GENOMIC DNA]</scope>
    <source>
        <strain evidence="8 9">ATCC BAA-841</strain>
    </source>
</reference>
<keyword evidence="4 7" id="KW-0472">Membrane</keyword>
<dbReference type="Proteomes" id="UP000070186">
    <property type="component" value="Unassembled WGS sequence"/>
</dbReference>
<keyword evidence="1 7" id="KW-1003">Cell membrane</keyword>
<dbReference type="AlphaFoldDB" id="A0A133XI86"/>
<protein>
    <recommendedName>
        <fullName evidence="7">Flagellar protein</fullName>
    </recommendedName>
</protein>
<evidence type="ECO:0000313" key="9">
    <source>
        <dbReference type="Proteomes" id="UP000070186"/>
    </source>
</evidence>
<proteinExistence type="inferred from homology"/>
<keyword evidence="9" id="KW-1185">Reference proteome</keyword>
<organism evidence="8 9">
    <name type="scientific">Dechloromonas denitrificans</name>
    <dbReference type="NCBI Taxonomy" id="281362"/>
    <lineage>
        <taxon>Bacteria</taxon>
        <taxon>Pseudomonadati</taxon>
        <taxon>Pseudomonadota</taxon>
        <taxon>Betaproteobacteria</taxon>
        <taxon>Rhodocyclales</taxon>
        <taxon>Azonexaceae</taxon>
        <taxon>Dechloromonas</taxon>
    </lineage>
</organism>
<evidence type="ECO:0000313" key="8">
    <source>
        <dbReference type="EMBL" id="KXB30638.1"/>
    </source>
</evidence>
<feature type="transmembrane region" description="Helical" evidence="7">
    <location>
        <begin position="22"/>
        <end position="43"/>
    </location>
</feature>
<gene>
    <name evidence="8" type="ORF">AT959_14185</name>
</gene>
<evidence type="ECO:0000256" key="1">
    <source>
        <dbReference type="ARBA" id="ARBA00022475"/>
    </source>
</evidence>
<dbReference type="InterPro" id="IPR022781">
    <property type="entry name" value="Flagellar_biosynth_FliO"/>
</dbReference>
<dbReference type="GO" id="GO:0044781">
    <property type="term" value="P:bacterial-type flagellum organization"/>
    <property type="evidence" value="ECO:0007669"/>
    <property type="project" value="UniProtKB-UniRule"/>
</dbReference>
<dbReference type="InterPro" id="IPR052205">
    <property type="entry name" value="FliO/MopB"/>
</dbReference>
<evidence type="ECO:0000256" key="5">
    <source>
        <dbReference type="ARBA" id="ARBA00023143"/>
    </source>
</evidence>
<evidence type="ECO:0000256" key="6">
    <source>
        <dbReference type="ARBA" id="ARBA00037937"/>
    </source>
</evidence>